<gene>
    <name evidence="2" type="ORF">A2358_02495</name>
</gene>
<comment type="caution">
    <text evidence="2">The sequence shown here is derived from an EMBL/GenBank/DDBJ whole genome shotgun (WGS) entry which is preliminary data.</text>
</comment>
<dbReference type="PANTHER" id="PTHR35458">
    <property type="entry name" value="SLR0755 PROTEIN"/>
    <property type="match status" value="1"/>
</dbReference>
<dbReference type="AlphaFoldDB" id="A0A1G2ITX1"/>
<dbReference type="GO" id="GO:0004540">
    <property type="term" value="F:RNA nuclease activity"/>
    <property type="evidence" value="ECO:0007669"/>
    <property type="project" value="InterPro"/>
</dbReference>
<dbReference type="InterPro" id="IPR047140">
    <property type="entry name" value="LabA"/>
</dbReference>
<protein>
    <recommendedName>
        <fullName evidence="1">NYN domain-containing protein</fullName>
    </recommendedName>
</protein>
<feature type="domain" description="NYN" evidence="1">
    <location>
        <begin position="3"/>
        <end position="169"/>
    </location>
</feature>
<dbReference type="PANTHER" id="PTHR35458:SF8">
    <property type="entry name" value="SLR0650 PROTEIN"/>
    <property type="match status" value="1"/>
</dbReference>
<reference evidence="2 3" key="1">
    <citation type="journal article" date="2016" name="Nat. Commun.">
        <title>Thousands of microbial genomes shed light on interconnected biogeochemical processes in an aquifer system.</title>
        <authorList>
            <person name="Anantharaman K."/>
            <person name="Brown C.T."/>
            <person name="Hug L.A."/>
            <person name="Sharon I."/>
            <person name="Castelle C.J."/>
            <person name="Probst A.J."/>
            <person name="Thomas B.C."/>
            <person name="Singh A."/>
            <person name="Wilkins M.J."/>
            <person name="Karaoz U."/>
            <person name="Brodie E.L."/>
            <person name="Williams K.H."/>
            <person name="Hubbard S.S."/>
            <person name="Banfield J.F."/>
        </authorList>
    </citation>
    <scope>NUCLEOTIDE SEQUENCE [LARGE SCALE GENOMIC DNA]</scope>
</reference>
<evidence type="ECO:0000313" key="3">
    <source>
        <dbReference type="Proteomes" id="UP000178650"/>
    </source>
</evidence>
<sequence length="193" mass="22060">MQTILFIDGRNFISKIESIFDKKDIDLSIYNFTGLLDKALSGVKIDRKIFYIGRVINHEETKEKSTELIQKQRFLKTNLEKQGFEVTYAGHVRGNEASCPKGHKFLLFREKGVDVRIAVDMISLACDQVLNTAVIASSDSDLQPAIKELEKRKVKRIYLGFENSPNKGLTFTTNRTILIRNSEVLEFMPKTLI</sequence>
<dbReference type="Proteomes" id="UP000178650">
    <property type="component" value="Unassembled WGS sequence"/>
</dbReference>
<accession>A0A1G2ITX1</accession>
<evidence type="ECO:0000259" key="1">
    <source>
        <dbReference type="Pfam" id="PF01936"/>
    </source>
</evidence>
<proteinExistence type="predicted"/>
<organism evidence="2 3">
    <name type="scientific">Candidatus Staskawiczbacteria bacterium RIFOXYB1_FULL_37_44</name>
    <dbReference type="NCBI Taxonomy" id="1802223"/>
    <lineage>
        <taxon>Bacteria</taxon>
        <taxon>Candidatus Staskawicziibacteriota</taxon>
    </lineage>
</organism>
<dbReference type="InterPro" id="IPR021139">
    <property type="entry name" value="NYN"/>
</dbReference>
<dbReference type="Gene3D" id="3.40.50.1010">
    <property type="entry name" value="5'-nuclease"/>
    <property type="match status" value="1"/>
</dbReference>
<name>A0A1G2ITX1_9BACT</name>
<dbReference type="STRING" id="1802223.A2358_02495"/>
<dbReference type="Pfam" id="PF01936">
    <property type="entry name" value="NYN"/>
    <property type="match status" value="1"/>
</dbReference>
<evidence type="ECO:0000313" key="2">
    <source>
        <dbReference type="EMBL" id="OGZ78193.1"/>
    </source>
</evidence>
<dbReference type="EMBL" id="MHPJ01000026">
    <property type="protein sequence ID" value="OGZ78193.1"/>
    <property type="molecule type" value="Genomic_DNA"/>
</dbReference>